<dbReference type="InterPro" id="IPR012340">
    <property type="entry name" value="NA-bd_OB-fold"/>
</dbReference>
<dbReference type="GO" id="GO:0006396">
    <property type="term" value="P:RNA processing"/>
    <property type="evidence" value="ECO:0007669"/>
    <property type="project" value="InterPro"/>
</dbReference>
<dbReference type="PROSITE" id="PS50926">
    <property type="entry name" value="TRAM"/>
    <property type="match status" value="1"/>
</dbReference>
<evidence type="ECO:0000313" key="5">
    <source>
        <dbReference type="EMBL" id="KAG0489305.1"/>
    </source>
</evidence>
<keyword evidence="3" id="KW-0949">S-adenosyl-L-methionine</keyword>
<evidence type="ECO:0000256" key="3">
    <source>
        <dbReference type="ARBA" id="ARBA00022691"/>
    </source>
</evidence>
<keyword evidence="6" id="KW-1185">Reference proteome</keyword>
<dbReference type="PANTHER" id="PTHR11061">
    <property type="entry name" value="RNA M5U METHYLTRANSFERASE"/>
    <property type="match status" value="1"/>
</dbReference>
<evidence type="ECO:0000256" key="1">
    <source>
        <dbReference type="ARBA" id="ARBA00022603"/>
    </source>
</evidence>
<evidence type="ECO:0000313" key="6">
    <source>
        <dbReference type="Proteomes" id="UP000636800"/>
    </source>
</evidence>
<protein>
    <recommendedName>
        <fullName evidence="4">TRAM domain-containing protein</fullName>
    </recommendedName>
</protein>
<dbReference type="SUPFAM" id="SSF50249">
    <property type="entry name" value="Nucleic acid-binding proteins"/>
    <property type="match status" value="1"/>
</dbReference>
<evidence type="ECO:0000256" key="2">
    <source>
        <dbReference type="ARBA" id="ARBA00022679"/>
    </source>
</evidence>
<dbReference type="FunFam" id="2.40.50.140:FF:000231">
    <property type="entry name" value="RNA methyltransferase family protein"/>
    <property type="match status" value="1"/>
</dbReference>
<accession>A0A835RBP3</accession>
<sequence length="152" mass="16301">MAVGAFPGSAGASWLTVRPWVRIPFRSTSSSSFSLYCSPHPPLSTSDSAESLSSPSPPSDCSFFPKRGQTLELVCESLAFKGKGVCKVSDSGFVVLCDRALPGERFLGRVTRRKGSYAEVTKLKTITPHRDLVKAPCAYASYCGGCKTQNLL</sequence>
<name>A0A835RBP3_VANPL</name>
<dbReference type="InterPro" id="IPR002792">
    <property type="entry name" value="TRAM_dom"/>
</dbReference>
<dbReference type="Proteomes" id="UP000636800">
    <property type="component" value="Chromosome 3"/>
</dbReference>
<dbReference type="AlphaFoldDB" id="A0A835RBP3"/>
<proteinExistence type="predicted"/>
<dbReference type="Gene3D" id="2.40.50.140">
    <property type="entry name" value="Nucleic acid-binding proteins"/>
    <property type="match status" value="1"/>
</dbReference>
<dbReference type="EMBL" id="JADCNL010000003">
    <property type="protein sequence ID" value="KAG0489305.1"/>
    <property type="molecule type" value="Genomic_DNA"/>
</dbReference>
<dbReference type="GO" id="GO:0032259">
    <property type="term" value="P:methylation"/>
    <property type="evidence" value="ECO:0007669"/>
    <property type="project" value="UniProtKB-KW"/>
</dbReference>
<dbReference type="PANTHER" id="PTHR11061:SF30">
    <property type="entry name" value="TRNA (URACIL(54)-C(5))-METHYLTRANSFERASE"/>
    <property type="match status" value="1"/>
</dbReference>
<dbReference type="InterPro" id="IPR010280">
    <property type="entry name" value="U5_MeTrfase_fam"/>
</dbReference>
<feature type="domain" description="TRAM" evidence="4">
    <location>
        <begin position="64"/>
        <end position="124"/>
    </location>
</feature>
<comment type="caution">
    <text evidence="5">The sequence shown here is derived from an EMBL/GenBank/DDBJ whole genome shotgun (WGS) entry which is preliminary data.</text>
</comment>
<evidence type="ECO:0000259" key="4">
    <source>
        <dbReference type="PROSITE" id="PS50926"/>
    </source>
</evidence>
<keyword evidence="1" id="KW-0489">Methyltransferase</keyword>
<gene>
    <name evidence="5" type="ORF">HPP92_008116</name>
</gene>
<reference evidence="5 6" key="1">
    <citation type="journal article" date="2020" name="Nat. Food">
        <title>A phased Vanilla planifolia genome enables genetic improvement of flavour and production.</title>
        <authorList>
            <person name="Hasing T."/>
            <person name="Tang H."/>
            <person name="Brym M."/>
            <person name="Khazi F."/>
            <person name="Huang T."/>
            <person name="Chambers A.H."/>
        </authorList>
    </citation>
    <scope>NUCLEOTIDE SEQUENCE [LARGE SCALE GENOMIC DNA]</scope>
    <source>
        <tissue evidence="5">Leaf</tissue>
    </source>
</reference>
<organism evidence="5 6">
    <name type="scientific">Vanilla planifolia</name>
    <name type="common">Vanilla</name>
    <dbReference type="NCBI Taxonomy" id="51239"/>
    <lineage>
        <taxon>Eukaryota</taxon>
        <taxon>Viridiplantae</taxon>
        <taxon>Streptophyta</taxon>
        <taxon>Embryophyta</taxon>
        <taxon>Tracheophyta</taxon>
        <taxon>Spermatophyta</taxon>
        <taxon>Magnoliopsida</taxon>
        <taxon>Liliopsida</taxon>
        <taxon>Asparagales</taxon>
        <taxon>Orchidaceae</taxon>
        <taxon>Vanilloideae</taxon>
        <taxon>Vanilleae</taxon>
        <taxon>Vanilla</taxon>
    </lineage>
</organism>
<dbReference type="GO" id="GO:0008173">
    <property type="term" value="F:RNA methyltransferase activity"/>
    <property type="evidence" value="ECO:0007669"/>
    <property type="project" value="InterPro"/>
</dbReference>
<keyword evidence="2" id="KW-0808">Transferase</keyword>
<dbReference type="OrthoDB" id="777853at2759"/>